<dbReference type="HOGENOM" id="CLU_125010_1_0_12"/>
<evidence type="ECO:0000313" key="2">
    <source>
        <dbReference type="Proteomes" id="UP000018680"/>
    </source>
</evidence>
<name>V5WH43_9SPIO</name>
<dbReference type="PANTHER" id="PTHR35866:SF1">
    <property type="entry name" value="YKGJ FAMILY CYSTEINE CLUSTER PROTEIN"/>
    <property type="match status" value="1"/>
</dbReference>
<dbReference type="PATRIC" id="fig|1307761.3.peg.1759"/>
<dbReference type="eggNOG" id="COG0727">
    <property type="taxonomic scope" value="Bacteria"/>
</dbReference>
<protein>
    <recommendedName>
        <fullName evidence="3">YkgJ family cysteine cluster protein</fullName>
    </recommendedName>
</protein>
<dbReference type="RefSeq" id="WP_024268060.1">
    <property type="nucleotide sequence ID" value="NC_023035.1"/>
</dbReference>
<evidence type="ECO:0000313" key="1">
    <source>
        <dbReference type="EMBL" id="AHC15142.1"/>
    </source>
</evidence>
<dbReference type="Proteomes" id="UP000018680">
    <property type="component" value="Chromosome"/>
</dbReference>
<keyword evidence="2" id="KW-1185">Reference proteome</keyword>
<dbReference type="InterPro" id="IPR005358">
    <property type="entry name" value="Puta_zinc/iron-chelating_dom"/>
</dbReference>
<evidence type="ECO:0008006" key="3">
    <source>
        <dbReference type="Google" id="ProtNLM"/>
    </source>
</evidence>
<dbReference type="EMBL" id="CP006939">
    <property type="protein sequence ID" value="AHC15142.1"/>
    <property type="molecule type" value="Genomic_DNA"/>
</dbReference>
<dbReference type="PANTHER" id="PTHR35866">
    <property type="entry name" value="PUTATIVE-RELATED"/>
    <property type="match status" value="1"/>
</dbReference>
<proteinExistence type="predicted"/>
<dbReference type="AlphaFoldDB" id="V5WH43"/>
<sequence>MNEQWYAPGVNFSCTRCSRCCRHDSGYVFLSEDDIRTLRHHLSLSRKDFIQQYCTVVDFSVAKRVSLKEQENFDCIFWKDGGCSVYEARPLQCRAYPFWERHMESKKDWDALEHECPGINAGAHHSREEIEDWLRARKNSPLTERG</sequence>
<reference evidence="1 2" key="1">
    <citation type="journal article" date="2015" name="Stand. Genomic Sci.">
        <title>Complete genome sequence and description of Salinispira pacifica gen. nov., sp. nov., a novel spirochaete isolated form a hypersaline microbial mat.</title>
        <authorList>
            <person name="Ben Hania W."/>
            <person name="Joseph M."/>
            <person name="Schumann P."/>
            <person name="Bunk B."/>
            <person name="Fiebig A."/>
            <person name="Sproer C."/>
            <person name="Klenk H.P."/>
            <person name="Fardeau M.L."/>
            <person name="Spring S."/>
        </authorList>
    </citation>
    <scope>NUCLEOTIDE SEQUENCE [LARGE SCALE GENOMIC DNA]</scope>
    <source>
        <strain evidence="1 2">L21-RPul-D2</strain>
    </source>
</reference>
<accession>V5WH43</accession>
<dbReference type="OrthoDB" id="9810361at2"/>
<gene>
    <name evidence="1" type="ORF">L21SP2_1765</name>
</gene>
<dbReference type="STRING" id="1307761.L21SP2_1765"/>
<dbReference type="KEGG" id="slr:L21SP2_1765"/>
<organism evidence="1 2">
    <name type="scientific">Salinispira pacifica</name>
    <dbReference type="NCBI Taxonomy" id="1307761"/>
    <lineage>
        <taxon>Bacteria</taxon>
        <taxon>Pseudomonadati</taxon>
        <taxon>Spirochaetota</taxon>
        <taxon>Spirochaetia</taxon>
        <taxon>Spirochaetales</taxon>
        <taxon>Spirochaetaceae</taxon>
        <taxon>Salinispira</taxon>
    </lineage>
</organism>
<dbReference type="Pfam" id="PF03692">
    <property type="entry name" value="CxxCxxCC"/>
    <property type="match status" value="1"/>
</dbReference>